<name>A0A9N9IN21_9GLOM</name>
<dbReference type="AlphaFoldDB" id="A0A9N9IN21"/>
<comment type="caution">
    <text evidence="1">The sequence shown here is derived from an EMBL/GenBank/DDBJ whole genome shotgun (WGS) entry which is preliminary data.</text>
</comment>
<organism evidence="1 2">
    <name type="scientific">Funneliformis caledonium</name>
    <dbReference type="NCBI Taxonomy" id="1117310"/>
    <lineage>
        <taxon>Eukaryota</taxon>
        <taxon>Fungi</taxon>
        <taxon>Fungi incertae sedis</taxon>
        <taxon>Mucoromycota</taxon>
        <taxon>Glomeromycotina</taxon>
        <taxon>Glomeromycetes</taxon>
        <taxon>Glomerales</taxon>
        <taxon>Glomeraceae</taxon>
        <taxon>Funneliformis</taxon>
    </lineage>
</organism>
<protein>
    <submittedName>
        <fullName evidence="1">4838_t:CDS:1</fullName>
    </submittedName>
</protein>
<gene>
    <name evidence="1" type="ORF">FCALED_LOCUS15839</name>
</gene>
<feature type="non-terminal residue" evidence="1">
    <location>
        <position position="223"/>
    </location>
</feature>
<evidence type="ECO:0000313" key="2">
    <source>
        <dbReference type="Proteomes" id="UP000789570"/>
    </source>
</evidence>
<sequence length="223" mass="26490">HVQRTQYFSCSSENWNIRDFLEECDLELFEQKIDCYIKSLKAFVNDKRVNRKDKAQKLLDNFRKKATSYLLNTGSAEMQTTFLVAGDLLDEYLQLPYTPLRQLFPSSDAFVPWQQSSNKRLNVQEFSDLEDLNFTYFTSDHGVNSRNMQNVSNEDAYIKSIQLFQENATEEIYFSNPLTDSERCFLREIWNSLEPSNETQKIRQNKWDKVLQPLLKKYNNHFE</sequence>
<evidence type="ECO:0000313" key="1">
    <source>
        <dbReference type="EMBL" id="CAG8744165.1"/>
    </source>
</evidence>
<dbReference type="EMBL" id="CAJVPQ010015939">
    <property type="protein sequence ID" value="CAG8744165.1"/>
    <property type="molecule type" value="Genomic_DNA"/>
</dbReference>
<dbReference type="Proteomes" id="UP000789570">
    <property type="component" value="Unassembled WGS sequence"/>
</dbReference>
<feature type="non-terminal residue" evidence="1">
    <location>
        <position position="1"/>
    </location>
</feature>
<proteinExistence type="predicted"/>
<reference evidence="1" key="1">
    <citation type="submission" date="2021-06" db="EMBL/GenBank/DDBJ databases">
        <authorList>
            <person name="Kallberg Y."/>
            <person name="Tangrot J."/>
            <person name="Rosling A."/>
        </authorList>
    </citation>
    <scope>NUCLEOTIDE SEQUENCE</scope>
    <source>
        <strain evidence="1">UK204</strain>
    </source>
</reference>
<accession>A0A9N9IN21</accession>
<keyword evidence="2" id="KW-1185">Reference proteome</keyword>